<dbReference type="EnsemblMetazoa" id="XM_038203576.1">
    <property type="protein sequence ID" value="XP_038059504.1"/>
    <property type="gene ID" value="LOC119730594"/>
</dbReference>
<dbReference type="OrthoDB" id="418245at2759"/>
<keyword evidence="5" id="KW-1185">Reference proteome</keyword>
<dbReference type="PROSITE" id="PS50041">
    <property type="entry name" value="C_TYPE_LECTIN_2"/>
    <property type="match status" value="1"/>
</dbReference>
<name>A0A914A7T7_PATMI</name>
<dbReference type="PRINTS" id="PR01504">
    <property type="entry name" value="PNCREATITSAP"/>
</dbReference>
<dbReference type="Pfam" id="PF00059">
    <property type="entry name" value="Lectin_C"/>
    <property type="match status" value="1"/>
</dbReference>
<organism evidence="4 5">
    <name type="scientific">Patiria miniata</name>
    <name type="common">Bat star</name>
    <name type="synonym">Asterina miniata</name>
    <dbReference type="NCBI Taxonomy" id="46514"/>
    <lineage>
        <taxon>Eukaryota</taxon>
        <taxon>Metazoa</taxon>
        <taxon>Echinodermata</taxon>
        <taxon>Eleutherozoa</taxon>
        <taxon>Asterozoa</taxon>
        <taxon>Asteroidea</taxon>
        <taxon>Valvatacea</taxon>
        <taxon>Valvatida</taxon>
        <taxon>Asterinidae</taxon>
        <taxon>Patiria</taxon>
    </lineage>
</organism>
<evidence type="ECO:0000259" key="3">
    <source>
        <dbReference type="PROSITE" id="PS50041"/>
    </source>
</evidence>
<reference evidence="4" key="1">
    <citation type="submission" date="2022-11" db="UniProtKB">
        <authorList>
            <consortium name="EnsemblMetazoa"/>
        </authorList>
    </citation>
    <scope>IDENTIFICATION</scope>
</reference>
<feature type="chain" id="PRO_5037137937" description="C-type lectin domain-containing protein" evidence="2">
    <location>
        <begin position="18"/>
        <end position="156"/>
    </location>
</feature>
<dbReference type="InterPro" id="IPR016186">
    <property type="entry name" value="C-type_lectin-like/link_sf"/>
</dbReference>
<dbReference type="InterPro" id="IPR016187">
    <property type="entry name" value="CTDL_fold"/>
</dbReference>
<evidence type="ECO:0000313" key="5">
    <source>
        <dbReference type="Proteomes" id="UP000887568"/>
    </source>
</evidence>
<dbReference type="InterPro" id="IPR018378">
    <property type="entry name" value="C-type_lectin_CS"/>
</dbReference>
<proteinExistence type="predicted"/>
<feature type="signal peptide" evidence="2">
    <location>
        <begin position="1"/>
        <end position="17"/>
    </location>
</feature>
<evidence type="ECO:0000313" key="4">
    <source>
        <dbReference type="EnsemblMetazoa" id="XP_038059504.1"/>
    </source>
</evidence>
<dbReference type="Gene3D" id="3.10.100.10">
    <property type="entry name" value="Mannose-Binding Protein A, subunit A"/>
    <property type="match status" value="1"/>
</dbReference>
<dbReference type="InterPro" id="IPR050111">
    <property type="entry name" value="C-type_lectin/snaclec_domain"/>
</dbReference>
<dbReference type="Proteomes" id="UP000887568">
    <property type="component" value="Unplaced"/>
</dbReference>
<dbReference type="InterPro" id="IPR001304">
    <property type="entry name" value="C-type_lectin-like"/>
</dbReference>
<feature type="domain" description="C-type lectin" evidence="3">
    <location>
        <begin position="38"/>
        <end position="155"/>
    </location>
</feature>
<accession>A0A914A7T7</accession>
<keyword evidence="1" id="KW-1015">Disulfide bond</keyword>
<evidence type="ECO:0000256" key="1">
    <source>
        <dbReference type="ARBA" id="ARBA00023157"/>
    </source>
</evidence>
<keyword evidence="2" id="KW-0732">Signal</keyword>
<protein>
    <recommendedName>
        <fullName evidence="3">C-type lectin domain-containing protein</fullName>
    </recommendedName>
</protein>
<dbReference type="SMART" id="SM00034">
    <property type="entry name" value="CLECT"/>
    <property type="match status" value="1"/>
</dbReference>
<dbReference type="OMA" id="IEAYICK"/>
<dbReference type="GeneID" id="119730594"/>
<evidence type="ECO:0000256" key="2">
    <source>
        <dbReference type="SAM" id="SignalP"/>
    </source>
</evidence>
<dbReference type="PROSITE" id="PS00615">
    <property type="entry name" value="C_TYPE_LECTIN_1"/>
    <property type="match status" value="1"/>
</dbReference>
<dbReference type="RefSeq" id="XP_038059504.1">
    <property type="nucleotide sequence ID" value="XM_038203576.1"/>
</dbReference>
<dbReference type="SUPFAM" id="SSF56436">
    <property type="entry name" value="C-type lectin-like"/>
    <property type="match status" value="1"/>
</dbReference>
<dbReference type="AlphaFoldDB" id="A0A914A7T7"/>
<dbReference type="PANTHER" id="PTHR22803">
    <property type="entry name" value="MANNOSE, PHOSPHOLIPASE, LECTIN RECEPTOR RELATED"/>
    <property type="match status" value="1"/>
</dbReference>
<sequence>MAIISLLVLILASVSLSSDGGVAALCSSPYCPPPWRAFQGHCYLWVDKLMSWMDAERHCQMLSHPGKMAHLVSIHSKEEDEFIGEYSQTNRHWIGFNDHVSEGDFTWTDGSNASYTSWTPGEPNNDRPQEDCAEKYASTTWNDNYCLRLMRFICKK</sequence>